<keyword evidence="2" id="KW-1185">Reference proteome</keyword>
<evidence type="ECO:0008006" key="3">
    <source>
        <dbReference type="Google" id="ProtNLM"/>
    </source>
</evidence>
<protein>
    <recommendedName>
        <fullName evidence="3">DUF620 family protein</fullName>
    </recommendedName>
</protein>
<accession>A0A9K3JLD6</accession>
<dbReference type="Proteomes" id="UP000215914">
    <property type="component" value="Unassembled WGS sequence"/>
</dbReference>
<dbReference type="PANTHER" id="PTHR31300">
    <property type="entry name" value="LIPASE"/>
    <property type="match status" value="1"/>
</dbReference>
<dbReference type="EMBL" id="MNCJ02000318">
    <property type="protein sequence ID" value="KAF5816792.1"/>
    <property type="molecule type" value="Genomic_DNA"/>
</dbReference>
<evidence type="ECO:0000313" key="1">
    <source>
        <dbReference type="EMBL" id="KAF5816792.1"/>
    </source>
</evidence>
<organism evidence="1 2">
    <name type="scientific">Helianthus annuus</name>
    <name type="common">Common sunflower</name>
    <dbReference type="NCBI Taxonomy" id="4232"/>
    <lineage>
        <taxon>Eukaryota</taxon>
        <taxon>Viridiplantae</taxon>
        <taxon>Streptophyta</taxon>
        <taxon>Embryophyta</taxon>
        <taxon>Tracheophyta</taxon>
        <taxon>Spermatophyta</taxon>
        <taxon>Magnoliopsida</taxon>
        <taxon>eudicotyledons</taxon>
        <taxon>Gunneridae</taxon>
        <taxon>Pentapetalae</taxon>
        <taxon>asterids</taxon>
        <taxon>campanulids</taxon>
        <taxon>Asterales</taxon>
        <taxon>Asteraceae</taxon>
        <taxon>Asteroideae</taxon>
        <taxon>Heliantheae alliance</taxon>
        <taxon>Heliantheae</taxon>
        <taxon>Helianthus</taxon>
    </lineage>
</organism>
<sequence length="388" mass="43613">MIRSMKKLCSKSNTVHENELEMVLEVSLPEEKLIKTNTNTATKRWQHLFNLVRPQKDRAARWLTTLSSIDDGSKDKQFMYFLKIAGSSFIPFQVQLDHALSLPVRDGSIEASTAKYIVQQYTAATGGSAAMNTVNSMYVVGEVNMVQGEIKEDSQDKTRGKDGSESGAFMLWQKNPNLWFMELVVSGCRVSAGSDGTITWTQSSLNPSQSSKGPPRPLRRFFQGLDPRSTVNLFSNAVCIGEKLVMNEDCFILRLDTSQDILKAQSKANMETSHHIIQGYFSQRTGLLIQFEDTKLVKIKSTRKGCDQYVCYETSMESSLEDYKYIDGVNIAHYGKTVTSVHRYGQGGNTRWKIEETCTVKEVEFNICSLAADSFLPPPDVKNENQEL</sequence>
<dbReference type="OrthoDB" id="1065010at2759"/>
<reference evidence="1" key="1">
    <citation type="journal article" date="2017" name="Nature">
        <title>The sunflower genome provides insights into oil metabolism, flowering and Asterid evolution.</title>
        <authorList>
            <person name="Badouin H."/>
            <person name="Gouzy J."/>
            <person name="Grassa C.J."/>
            <person name="Murat F."/>
            <person name="Staton S.E."/>
            <person name="Cottret L."/>
            <person name="Lelandais-Briere C."/>
            <person name="Owens G.L."/>
            <person name="Carrere S."/>
            <person name="Mayjonade B."/>
            <person name="Legrand L."/>
            <person name="Gill N."/>
            <person name="Kane N.C."/>
            <person name="Bowers J.E."/>
            <person name="Hubner S."/>
            <person name="Bellec A."/>
            <person name="Berard A."/>
            <person name="Berges H."/>
            <person name="Blanchet N."/>
            <person name="Boniface M.C."/>
            <person name="Brunel D."/>
            <person name="Catrice O."/>
            <person name="Chaidir N."/>
            <person name="Claudel C."/>
            <person name="Donnadieu C."/>
            <person name="Faraut T."/>
            <person name="Fievet G."/>
            <person name="Helmstetter N."/>
            <person name="King M."/>
            <person name="Knapp S.J."/>
            <person name="Lai Z."/>
            <person name="Le Paslier M.C."/>
            <person name="Lippi Y."/>
            <person name="Lorenzon L."/>
            <person name="Mandel J.R."/>
            <person name="Marage G."/>
            <person name="Marchand G."/>
            <person name="Marquand E."/>
            <person name="Bret-Mestries E."/>
            <person name="Morien E."/>
            <person name="Nambeesan S."/>
            <person name="Nguyen T."/>
            <person name="Pegot-Espagnet P."/>
            <person name="Pouilly N."/>
            <person name="Raftis F."/>
            <person name="Sallet E."/>
            <person name="Schiex T."/>
            <person name="Thomas J."/>
            <person name="Vandecasteele C."/>
            <person name="Vares D."/>
            <person name="Vear F."/>
            <person name="Vautrin S."/>
            <person name="Crespi M."/>
            <person name="Mangin B."/>
            <person name="Burke J.M."/>
            <person name="Salse J."/>
            <person name="Munos S."/>
            <person name="Vincourt P."/>
            <person name="Rieseberg L.H."/>
            <person name="Langlade N.B."/>
        </authorList>
    </citation>
    <scope>NUCLEOTIDE SEQUENCE</scope>
    <source>
        <tissue evidence="1">Leaves</tissue>
    </source>
</reference>
<reference evidence="1" key="2">
    <citation type="submission" date="2020-06" db="EMBL/GenBank/DDBJ databases">
        <title>Helianthus annuus Genome sequencing and assembly Release 2.</title>
        <authorList>
            <person name="Gouzy J."/>
            <person name="Langlade N."/>
            <person name="Munos S."/>
        </authorList>
    </citation>
    <scope>NUCLEOTIDE SEQUENCE</scope>
    <source>
        <tissue evidence="1">Leaves</tissue>
    </source>
</reference>
<gene>
    <name evidence="1" type="ORF">HanXRQr2_Chr03g0138191</name>
</gene>
<dbReference type="PANTHER" id="PTHR31300:SF25">
    <property type="entry name" value="DUF620 FAMILY PROTEIN (DUF620)"/>
    <property type="match status" value="1"/>
</dbReference>
<dbReference type="AlphaFoldDB" id="A0A9K3JLD6"/>
<proteinExistence type="predicted"/>
<dbReference type="Gramene" id="mRNA:HanXRQr2_Chr03g0138191">
    <property type="protein sequence ID" value="mRNA:HanXRQr2_Chr03g0138191"/>
    <property type="gene ID" value="HanXRQr2_Chr03g0138191"/>
</dbReference>
<evidence type="ECO:0000313" key="2">
    <source>
        <dbReference type="Proteomes" id="UP000215914"/>
    </source>
</evidence>
<dbReference type="Pfam" id="PF04788">
    <property type="entry name" value="DUF620"/>
    <property type="match status" value="1"/>
</dbReference>
<dbReference type="InterPro" id="IPR006873">
    <property type="entry name" value="DUF620"/>
</dbReference>
<comment type="caution">
    <text evidence="1">The sequence shown here is derived from an EMBL/GenBank/DDBJ whole genome shotgun (WGS) entry which is preliminary data.</text>
</comment>
<name>A0A9K3JLD6_HELAN</name>